<protein>
    <recommendedName>
        <fullName evidence="3">Lipocalin-like domain-containing protein</fullName>
    </recommendedName>
</protein>
<evidence type="ECO:0008006" key="3">
    <source>
        <dbReference type="Google" id="ProtNLM"/>
    </source>
</evidence>
<sequence>MRNNGSENLEETLEGAWSLSYNGEDFSMLLKDGYCMFTQYSLAEKNLV</sequence>
<reference evidence="1 2" key="1">
    <citation type="submission" date="2022-02" db="EMBL/GenBank/DDBJ databases">
        <authorList>
            <person name="Min J."/>
        </authorList>
    </citation>
    <scope>NUCLEOTIDE SEQUENCE [LARGE SCALE GENOMIC DNA]</scope>
    <source>
        <strain evidence="1 2">GR10-1</strain>
    </source>
</reference>
<evidence type="ECO:0000313" key="2">
    <source>
        <dbReference type="Proteomes" id="UP001202248"/>
    </source>
</evidence>
<dbReference type="RefSeq" id="WP_240833139.1">
    <property type="nucleotide sequence ID" value="NZ_JAKWBL010000004.1"/>
</dbReference>
<comment type="caution">
    <text evidence="1">The sequence shown here is derived from an EMBL/GenBank/DDBJ whole genome shotgun (WGS) entry which is preliminary data.</text>
</comment>
<organism evidence="1 2">
    <name type="scientific">Niabella ginsengisoli</name>
    <dbReference type="NCBI Taxonomy" id="522298"/>
    <lineage>
        <taxon>Bacteria</taxon>
        <taxon>Pseudomonadati</taxon>
        <taxon>Bacteroidota</taxon>
        <taxon>Chitinophagia</taxon>
        <taxon>Chitinophagales</taxon>
        <taxon>Chitinophagaceae</taxon>
        <taxon>Niabella</taxon>
    </lineage>
</organism>
<keyword evidence="2" id="KW-1185">Reference proteome</keyword>
<proteinExistence type="predicted"/>
<name>A0ABS9SQS4_9BACT</name>
<dbReference type="Proteomes" id="UP001202248">
    <property type="component" value="Unassembled WGS sequence"/>
</dbReference>
<accession>A0ABS9SQS4</accession>
<gene>
    <name evidence="1" type="ORF">MKP09_23945</name>
</gene>
<evidence type="ECO:0000313" key="1">
    <source>
        <dbReference type="EMBL" id="MCH5600748.1"/>
    </source>
</evidence>
<dbReference type="EMBL" id="JAKWBL010000004">
    <property type="protein sequence ID" value="MCH5600748.1"/>
    <property type="molecule type" value="Genomic_DNA"/>
</dbReference>